<dbReference type="InterPro" id="IPR002575">
    <property type="entry name" value="Aminoglycoside_PTrfase"/>
</dbReference>
<comment type="caution">
    <text evidence="2">The sequence shown here is derived from an EMBL/GenBank/DDBJ whole genome shotgun (WGS) entry which is preliminary data.</text>
</comment>
<dbReference type="InterPro" id="IPR011009">
    <property type="entry name" value="Kinase-like_dom_sf"/>
</dbReference>
<protein>
    <recommendedName>
        <fullName evidence="1">Aminoglycoside phosphotransferase domain-containing protein</fullName>
    </recommendedName>
</protein>
<dbReference type="Pfam" id="PF01636">
    <property type="entry name" value="APH"/>
    <property type="match status" value="1"/>
</dbReference>
<dbReference type="PANTHER" id="PTHR21310">
    <property type="entry name" value="AMINOGLYCOSIDE PHOSPHOTRANSFERASE-RELATED-RELATED"/>
    <property type="match status" value="1"/>
</dbReference>
<dbReference type="SUPFAM" id="SSF56112">
    <property type="entry name" value="Protein kinase-like (PK-like)"/>
    <property type="match status" value="1"/>
</dbReference>
<sequence length="433" mass="48820">MHVAFGSQQAAAFYSLWTEPRRFQDDPTFPGRIFAQQKRLSRDHGSTEKPLEETGPLLATIDPDAAPEMGKRNVVFIMSECCGAVSMARLHNPLIQRSTIADPQARLADERRLLESEIATMQYVRTNSRIPVPEVYDFDSGYDNELGVPYAILECMPGKPFPFPFKDRGFVSDAELARIHSQLVNFQWQLLQLPFDAIGQLCLDPAGGDPCRLGPIVDRKLRTYGPFDDSRQFYAERAKVVLSDEQRTVETFSSSSQGEIHFSEARSRARSVKLHLAGPACLGETRFDRGAFFLQHADMHWQNILLDDSCTVVGVLDWEWSHTVPYQGFRPLPLNLATKLRPKLDAVVAAHERIALHIFRCLLGEDEVSSCSHGSLCQLVNSPEYALRRAITTCLDAYNWPQVRQEHYEYLESCLRRLSALKGKDASADMAPS</sequence>
<keyword evidence="3" id="KW-1185">Reference proteome</keyword>
<feature type="domain" description="Aminoglycoside phosphotransferase" evidence="1">
    <location>
        <begin position="107"/>
        <end position="319"/>
    </location>
</feature>
<accession>A0A9P8QML7</accession>
<dbReference type="EMBL" id="JAIWOZ010000004">
    <property type="protein sequence ID" value="KAH6605838.1"/>
    <property type="molecule type" value="Genomic_DNA"/>
</dbReference>
<dbReference type="InterPro" id="IPR051678">
    <property type="entry name" value="AGP_Transferase"/>
</dbReference>
<dbReference type="Gene3D" id="3.90.1200.10">
    <property type="match status" value="1"/>
</dbReference>
<dbReference type="OrthoDB" id="10003767at2759"/>
<dbReference type="AlphaFoldDB" id="A0A9P8QML7"/>
<dbReference type="PANTHER" id="PTHR21310:SF15">
    <property type="entry name" value="AMINOGLYCOSIDE PHOSPHOTRANSFERASE DOMAIN-CONTAINING PROTEIN"/>
    <property type="match status" value="1"/>
</dbReference>
<evidence type="ECO:0000259" key="1">
    <source>
        <dbReference type="Pfam" id="PF01636"/>
    </source>
</evidence>
<evidence type="ECO:0000313" key="3">
    <source>
        <dbReference type="Proteomes" id="UP000827724"/>
    </source>
</evidence>
<dbReference type="Proteomes" id="UP000827724">
    <property type="component" value="Unassembled WGS sequence"/>
</dbReference>
<organism evidence="2 3">
    <name type="scientific">Trichoderma cornu-damae</name>
    <dbReference type="NCBI Taxonomy" id="654480"/>
    <lineage>
        <taxon>Eukaryota</taxon>
        <taxon>Fungi</taxon>
        <taxon>Dikarya</taxon>
        <taxon>Ascomycota</taxon>
        <taxon>Pezizomycotina</taxon>
        <taxon>Sordariomycetes</taxon>
        <taxon>Hypocreomycetidae</taxon>
        <taxon>Hypocreales</taxon>
        <taxon>Hypocreaceae</taxon>
        <taxon>Trichoderma</taxon>
    </lineage>
</organism>
<evidence type="ECO:0000313" key="2">
    <source>
        <dbReference type="EMBL" id="KAH6605838.1"/>
    </source>
</evidence>
<proteinExistence type="predicted"/>
<gene>
    <name evidence="2" type="ORF">Trco_004991</name>
</gene>
<name>A0A9P8QML7_9HYPO</name>
<reference evidence="2" key="1">
    <citation type="submission" date="2021-08" db="EMBL/GenBank/DDBJ databases">
        <title>Chromosome-Level Trichoderma cornu-damae using Hi-C Data.</title>
        <authorList>
            <person name="Kim C.S."/>
        </authorList>
    </citation>
    <scope>NUCLEOTIDE SEQUENCE</scope>
    <source>
        <strain evidence="2">KA19-0412C</strain>
    </source>
</reference>